<dbReference type="RefSeq" id="WP_126232169.1">
    <property type="nucleotide sequence ID" value="NZ_PRBV01000005.1"/>
</dbReference>
<evidence type="ECO:0000313" key="2">
    <source>
        <dbReference type="Proteomes" id="UP000288507"/>
    </source>
</evidence>
<evidence type="ECO:0000313" key="1">
    <source>
        <dbReference type="EMBL" id="RTJ79610.1"/>
    </source>
</evidence>
<dbReference type="EMBL" id="PRBV01000005">
    <property type="protein sequence ID" value="RTJ79610.1"/>
    <property type="molecule type" value="Genomic_DNA"/>
</dbReference>
<dbReference type="AlphaFoldDB" id="A0A431EED3"/>
<accession>A0A431EED3</accession>
<sequence>MANVESLLKRANRTFESVKVELEEKIKTPDFAKCVSEKLNDLGLTSNDYDISTLDYKVEGDSAEVSVVALGSLPKLMNGCFRFSVKNSNEGYDITSVVYSGLGQDDKTYNIPLV</sequence>
<protein>
    <submittedName>
        <fullName evidence="1">Uncharacterized protein</fullName>
    </submittedName>
</protein>
<proteinExistence type="predicted"/>
<gene>
    <name evidence="1" type="ORF">C3H57_04365</name>
</gene>
<comment type="caution">
    <text evidence="1">The sequence shown here is derived from an EMBL/GenBank/DDBJ whole genome shotgun (WGS) entry which is preliminary data.</text>
</comment>
<reference evidence="1 2" key="1">
    <citation type="journal article" date="2019" name="Appl. Environ. Microbiol.">
        <title>Population genetics and characterization of Campylobacter jejuni isolates in western jackdaws and game birds in Finland.</title>
        <authorList>
            <person name="Kovanen S."/>
            <person name="Rossi M."/>
            <person name="Pohja-Mykra M."/>
            <person name="Nieminen T."/>
            <person name="Raunio-Saarnisto M."/>
            <person name="Sauvala M."/>
            <person name="Fredriksson-Ahomaa M."/>
            <person name="Hanninen M.L."/>
            <person name="Kivisto R."/>
        </authorList>
    </citation>
    <scope>NUCLEOTIDE SEQUENCE [LARGE SCALE GENOMIC DNA]</scope>
    <source>
        <strain evidence="1 2">CB313</strain>
    </source>
</reference>
<organism evidence="1 2">
    <name type="scientific">Campylobacter jejuni</name>
    <dbReference type="NCBI Taxonomy" id="197"/>
    <lineage>
        <taxon>Bacteria</taxon>
        <taxon>Pseudomonadati</taxon>
        <taxon>Campylobacterota</taxon>
        <taxon>Epsilonproteobacteria</taxon>
        <taxon>Campylobacterales</taxon>
        <taxon>Campylobacteraceae</taxon>
        <taxon>Campylobacter</taxon>
    </lineage>
</organism>
<dbReference type="Proteomes" id="UP000288507">
    <property type="component" value="Unassembled WGS sequence"/>
</dbReference>
<name>A0A431EED3_CAMJU</name>